<evidence type="ECO:0000256" key="1">
    <source>
        <dbReference type="SAM" id="Coils"/>
    </source>
</evidence>
<dbReference type="EMBL" id="BPQQ01000087">
    <property type="protein sequence ID" value="GJE03692.1"/>
    <property type="molecule type" value="Genomic_DNA"/>
</dbReference>
<feature type="domain" description="DUF6894" evidence="2">
    <location>
        <begin position="25"/>
        <end position="92"/>
    </location>
</feature>
<keyword evidence="1" id="KW-0175">Coiled coil</keyword>
<proteinExistence type="predicted"/>
<dbReference type="Pfam" id="PF21834">
    <property type="entry name" value="DUF6894"/>
    <property type="match status" value="1"/>
</dbReference>
<evidence type="ECO:0000313" key="4">
    <source>
        <dbReference type="Proteomes" id="UP001055153"/>
    </source>
</evidence>
<organism evidence="3 4">
    <name type="scientific">Methylobacterium isbiliense</name>
    <dbReference type="NCBI Taxonomy" id="315478"/>
    <lineage>
        <taxon>Bacteria</taxon>
        <taxon>Pseudomonadati</taxon>
        <taxon>Pseudomonadota</taxon>
        <taxon>Alphaproteobacteria</taxon>
        <taxon>Hyphomicrobiales</taxon>
        <taxon>Methylobacteriaceae</taxon>
        <taxon>Methylobacterium</taxon>
    </lineage>
</organism>
<reference evidence="3" key="2">
    <citation type="submission" date="2021-08" db="EMBL/GenBank/DDBJ databases">
        <authorList>
            <person name="Tani A."/>
            <person name="Ola A."/>
            <person name="Ogura Y."/>
            <person name="Katsura K."/>
            <person name="Hayashi T."/>
        </authorList>
    </citation>
    <scope>NUCLEOTIDE SEQUENCE</scope>
    <source>
        <strain evidence="3">DSM 17168</strain>
    </source>
</reference>
<sequence>MVDCVGGRLHGGLVNRAGESCVAQRFYFDLTDGNTIIRDEEGVEVDDAQAALEQAEAAVQEMRVDGELAGLKGSWKLLVRTSTDTVLAVITIP</sequence>
<dbReference type="InterPro" id="IPR054189">
    <property type="entry name" value="DUF6894"/>
</dbReference>
<evidence type="ECO:0000313" key="3">
    <source>
        <dbReference type="EMBL" id="GJE03692.1"/>
    </source>
</evidence>
<feature type="coiled-coil region" evidence="1">
    <location>
        <begin position="38"/>
        <end position="65"/>
    </location>
</feature>
<gene>
    <name evidence="3" type="ORF">GMJLKIPL_5649</name>
</gene>
<dbReference type="Proteomes" id="UP001055153">
    <property type="component" value="Unassembled WGS sequence"/>
</dbReference>
<evidence type="ECO:0000259" key="2">
    <source>
        <dbReference type="Pfam" id="PF21834"/>
    </source>
</evidence>
<accession>A0ABQ4SKF2</accession>
<keyword evidence="4" id="KW-1185">Reference proteome</keyword>
<name>A0ABQ4SKF2_9HYPH</name>
<comment type="caution">
    <text evidence="3">The sequence shown here is derived from an EMBL/GenBank/DDBJ whole genome shotgun (WGS) entry which is preliminary data.</text>
</comment>
<reference evidence="3" key="1">
    <citation type="journal article" date="2021" name="Front. Microbiol.">
        <title>Comprehensive Comparative Genomics and Phenotyping of Methylobacterium Species.</title>
        <authorList>
            <person name="Alessa O."/>
            <person name="Ogura Y."/>
            <person name="Fujitani Y."/>
            <person name="Takami H."/>
            <person name="Hayashi T."/>
            <person name="Sahin N."/>
            <person name="Tani A."/>
        </authorList>
    </citation>
    <scope>NUCLEOTIDE SEQUENCE</scope>
    <source>
        <strain evidence="3">DSM 17168</strain>
    </source>
</reference>
<protein>
    <recommendedName>
        <fullName evidence="2">DUF6894 domain-containing protein</fullName>
    </recommendedName>
</protein>